<proteinExistence type="predicted"/>
<feature type="transmembrane region" description="Helical" evidence="1">
    <location>
        <begin position="21"/>
        <end position="42"/>
    </location>
</feature>
<feature type="transmembrane region" description="Helical" evidence="1">
    <location>
        <begin position="174"/>
        <end position="194"/>
    </location>
</feature>
<reference evidence="2 3" key="1">
    <citation type="submission" date="2018-07" db="EMBL/GenBank/DDBJ databases">
        <title>Genomic Encyclopedia of Type Strains, Phase IV (KMG-IV): sequencing the most valuable type-strain genomes for metagenomic binning, comparative biology and taxonomic classification.</title>
        <authorList>
            <person name="Goeker M."/>
        </authorList>
    </citation>
    <scope>NUCLEOTIDE SEQUENCE [LARGE SCALE GENOMIC DNA]</scope>
    <source>
        <strain evidence="2 3">DSM 27016</strain>
    </source>
</reference>
<dbReference type="AlphaFoldDB" id="A0A369AVK9"/>
<feature type="transmembrane region" description="Helical" evidence="1">
    <location>
        <begin position="139"/>
        <end position="162"/>
    </location>
</feature>
<keyword evidence="1" id="KW-0472">Membrane</keyword>
<dbReference type="RefSeq" id="WP_114298649.1">
    <property type="nucleotide sequence ID" value="NZ_QPJT01000018.1"/>
</dbReference>
<feature type="transmembrane region" description="Helical" evidence="1">
    <location>
        <begin position="62"/>
        <end position="86"/>
    </location>
</feature>
<gene>
    <name evidence="2" type="ORF">DFR58_11849</name>
</gene>
<evidence type="ECO:0000313" key="2">
    <source>
        <dbReference type="EMBL" id="RCX13231.1"/>
    </source>
</evidence>
<evidence type="ECO:0000313" key="3">
    <source>
        <dbReference type="Proteomes" id="UP000253034"/>
    </source>
</evidence>
<organism evidence="2 3">
    <name type="scientific">Anaerobacterium chartisolvens</name>
    <dbReference type="NCBI Taxonomy" id="1297424"/>
    <lineage>
        <taxon>Bacteria</taxon>
        <taxon>Bacillati</taxon>
        <taxon>Bacillota</taxon>
        <taxon>Clostridia</taxon>
        <taxon>Eubacteriales</taxon>
        <taxon>Oscillospiraceae</taxon>
        <taxon>Anaerobacterium</taxon>
    </lineage>
</organism>
<protein>
    <recommendedName>
        <fullName evidence="4">Yip1 domain-containing protein</fullName>
    </recommendedName>
</protein>
<accession>A0A369AVK9</accession>
<dbReference type="Proteomes" id="UP000253034">
    <property type="component" value="Unassembled WGS sequence"/>
</dbReference>
<keyword evidence="1" id="KW-1133">Transmembrane helix</keyword>
<name>A0A369AVK9_9FIRM</name>
<dbReference type="OrthoDB" id="2087955at2"/>
<feature type="transmembrane region" description="Helical" evidence="1">
    <location>
        <begin position="107"/>
        <end position="127"/>
    </location>
</feature>
<dbReference type="EMBL" id="QPJT01000018">
    <property type="protein sequence ID" value="RCX13231.1"/>
    <property type="molecule type" value="Genomic_DNA"/>
</dbReference>
<evidence type="ECO:0008006" key="4">
    <source>
        <dbReference type="Google" id="ProtNLM"/>
    </source>
</evidence>
<comment type="caution">
    <text evidence="2">The sequence shown here is derived from an EMBL/GenBank/DDBJ whole genome shotgun (WGS) entry which is preliminary data.</text>
</comment>
<evidence type="ECO:0000256" key="1">
    <source>
        <dbReference type="SAM" id="Phobius"/>
    </source>
</evidence>
<keyword evidence="1" id="KW-0812">Transmembrane</keyword>
<sequence>MDLRDIILLPRALYKKLTAKRVSLFIGIILVGLIDMGFNIFIGYNSLFVGKSSMVTYFNITLALVLVILMGFIDVVFFSVPMFDLFKHFKMEKGIGDYSQQLVKLMKVYICANFLVLPLNILLYITFRSYEFGSSFTLAALAYFVVFLPAIWASAAIARGVNEIYSFIQPLKKVVFLIVFLWSMILGLILNYMIERWFMLLFK</sequence>
<keyword evidence="3" id="KW-1185">Reference proteome</keyword>